<dbReference type="Proteomes" id="UP000035681">
    <property type="component" value="Unplaced"/>
</dbReference>
<dbReference type="SUPFAM" id="SSF51905">
    <property type="entry name" value="FAD/NAD(P)-binding domain"/>
    <property type="match status" value="1"/>
</dbReference>
<evidence type="ECO:0000256" key="9">
    <source>
        <dbReference type="ARBA" id="ARBA00023235"/>
    </source>
</evidence>
<feature type="domain" description="SWIRM" evidence="13">
    <location>
        <begin position="267"/>
        <end position="365"/>
    </location>
</feature>
<dbReference type="GO" id="GO:0009298">
    <property type="term" value="P:GDP-mannose biosynthetic process"/>
    <property type="evidence" value="ECO:0007669"/>
    <property type="project" value="InterPro"/>
</dbReference>
<dbReference type="Pfam" id="PF20512">
    <property type="entry name" value="PMI_typeI_hel"/>
    <property type="match status" value="1"/>
</dbReference>
<accession>A0AAF5DDV6</accession>
<dbReference type="PROSITE" id="PS50934">
    <property type="entry name" value="SWIRM"/>
    <property type="match status" value="1"/>
</dbReference>
<dbReference type="InterPro" id="IPR011051">
    <property type="entry name" value="RmlC_Cupin_sf"/>
</dbReference>
<dbReference type="InterPro" id="IPR046458">
    <property type="entry name" value="PMI_typeI_hel"/>
</dbReference>
<evidence type="ECO:0000256" key="4">
    <source>
        <dbReference type="ARBA" id="ARBA00004666"/>
    </source>
</evidence>
<evidence type="ECO:0000256" key="8">
    <source>
        <dbReference type="ARBA" id="ARBA00022833"/>
    </source>
</evidence>
<keyword evidence="14" id="KW-1185">Reference proteome</keyword>
<evidence type="ECO:0000256" key="11">
    <source>
        <dbReference type="ARBA" id="ARBA00030762"/>
    </source>
</evidence>
<evidence type="ECO:0000256" key="10">
    <source>
        <dbReference type="ARBA" id="ARBA00029741"/>
    </source>
</evidence>
<dbReference type="PROSITE" id="PS00965">
    <property type="entry name" value="PMI_I_1"/>
    <property type="match status" value="1"/>
</dbReference>
<dbReference type="InterPro" id="IPR014710">
    <property type="entry name" value="RmlC-like_jellyroll"/>
</dbReference>
<evidence type="ECO:0000256" key="6">
    <source>
        <dbReference type="ARBA" id="ARBA00011956"/>
    </source>
</evidence>
<dbReference type="InterPro" id="IPR007526">
    <property type="entry name" value="SWIRM"/>
</dbReference>
<dbReference type="AlphaFoldDB" id="A0AAF5DDV6"/>
<reference evidence="15" key="1">
    <citation type="submission" date="2024-02" db="UniProtKB">
        <authorList>
            <consortium name="WormBaseParasite"/>
        </authorList>
    </citation>
    <scope>IDENTIFICATION</scope>
</reference>
<sequence>MEDIKIEVKKESSIESNLSDEECIARNKRKRKVASDTMRKISSHTRGNLPEKKVLRKGSLEVDEGREGSCDRFGCQLSNKCSLELTESCQNLIVNNNIKDEGIVKNVGNYKSYHISKGEHSCTNCYDEIYRFGKKGELKYKEWKKQYIKESRCFPHVRMYIQDELLPYWIKCTQCNKFRKINEKIDNKFIINFKCNNCDVSEDKITNVARDREFINSLSTVPLLHNSPAVFYLEAEYFYDEIGMSPVNSINNFKSLSENFIKPFNVPDSPTIAFCIKPDIMENDEIEAFPEYTKESLYYLAMRNLIVSLWSLNPYNYLSLEQCESYLIVRGLSRIWYLFELERVYKYLNLKCIINYGILPIVEKNFLKIPKSKVIIIGSGISGLTVGRQLRSFGIDVTILEAKNIIGGRMQDDKSLGVAVGKGAQLITGILNNPLVVTLNQLGILYKPLDDYCPLVDSVNGGVVDILADRISDEHYSCLLDAISDWKKNTKEDVSLNEIMSSVHTMLKKKCKMHWRKDFERLVQWHIGNAEFSCGSRIENVSAKYWDQNEAAPQFAGDHALLTDGCEKLMQSLAEGIDIRLNEIVEEIDFSGSDVIIKCKSKLCYKGNKVVLALPLAIYQKEVIKFIPKLPESKIKAYQNLGAGLIEKVAVKFPTRFWSGLLNKDGKLDYFGCVPSSEKDRGLFNMFYDFSKVSKDNLEENCYVLMSYVCGQIVTHWGKDSYIGMSYSYIKINGTGEDYDNLAANVDKKLYFAGECTNRWFPQTMTDFFLSMKKLDCPVQNYAWGKPGDKSIVSTLKLATTKELDLSLPYAELWMGTHKNGPAKLLDDEFHENGDIQFLLKVLSVNKALSIQCHPTKEQAIILRMKDPKNYPDNNHKPEMAIALSNFELLCGFRVAKEILENLSIVPELKEKLDKKDIEDLQNGNVEINKKALKNMFIMVMEGDNSLNKTIINNAIERIEKKPNPTDVEKLFVRLNKEYPNGDVGVLVSLFLNYYTLSPGQSVFLGPNIPHAYLFGECVECMACSDNTIRAGLTPKFKDIKTLGENLTYEMSPPNYFICDKNRKDEGIIRYAPNVKEFSIDLMTNKIKMLENVKASSILIVIKGSAEIGGENNLKIKSGDVIFIPASQETTPFLNVSLDFEAYRAYTPKI</sequence>
<dbReference type="InterPro" id="IPR036388">
    <property type="entry name" value="WH-like_DNA-bd_sf"/>
</dbReference>
<evidence type="ECO:0000256" key="3">
    <source>
        <dbReference type="ARBA" id="ARBA00004123"/>
    </source>
</evidence>
<dbReference type="CDD" id="cd07011">
    <property type="entry name" value="cupin_PMI_type_I_N"/>
    <property type="match status" value="1"/>
</dbReference>
<evidence type="ECO:0000256" key="1">
    <source>
        <dbReference type="ARBA" id="ARBA00000757"/>
    </source>
</evidence>
<dbReference type="InterPro" id="IPR018050">
    <property type="entry name" value="Pmannose_isomerase-type1_CS"/>
</dbReference>
<keyword evidence="7" id="KW-0479">Metal-binding</keyword>
<dbReference type="InterPro" id="IPR036188">
    <property type="entry name" value="FAD/NAD-bd_sf"/>
</dbReference>
<dbReference type="GO" id="GO:0004476">
    <property type="term" value="F:mannose-6-phosphate isomerase activity"/>
    <property type="evidence" value="ECO:0007669"/>
    <property type="project" value="UniProtKB-EC"/>
</dbReference>
<dbReference type="GO" id="GO:0008270">
    <property type="term" value="F:zinc ion binding"/>
    <property type="evidence" value="ECO:0007669"/>
    <property type="project" value="InterPro"/>
</dbReference>
<dbReference type="PROSITE" id="PS00966">
    <property type="entry name" value="PMI_I_2"/>
    <property type="match status" value="1"/>
</dbReference>
<dbReference type="Gene3D" id="2.60.120.10">
    <property type="entry name" value="Jelly Rolls"/>
    <property type="match status" value="2"/>
</dbReference>
<dbReference type="Gene3D" id="1.10.441.10">
    <property type="entry name" value="Phosphomannose Isomerase, domain 2"/>
    <property type="match status" value="1"/>
</dbReference>
<dbReference type="Pfam" id="PF20511">
    <property type="entry name" value="PMI_typeI_cat"/>
    <property type="match status" value="2"/>
</dbReference>
<dbReference type="SUPFAM" id="SSF46689">
    <property type="entry name" value="Homeodomain-like"/>
    <property type="match status" value="1"/>
</dbReference>
<dbReference type="SUPFAM" id="SSF54373">
    <property type="entry name" value="FAD-linked reductases, C-terminal domain"/>
    <property type="match status" value="1"/>
</dbReference>
<comment type="catalytic activity">
    <reaction evidence="1">
        <text>D-mannose 6-phosphate = D-fructose 6-phosphate</text>
        <dbReference type="Rhea" id="RHEA:12356"/>
        <dbReference type="ChEBI" id="CHEBI:58735"/>
        <dbReference type="ChEBI" id="CHEBI:61527"/>
        <dbReference type="EC" id="5.3.1.8"/>
    </reaction>
</comment>
<dbReference type="Gene3D" id="3.50.50.60">
    <property type="entry name" value="FAD/NAD(P)-binding domain"/>
    <property type="match status" value="1"/>
</dbReference>
<dbReference type="PANTHER" id="PTHR10309">
    <property type="entry name" value="MANNOSE-6-PHOSPHATE ISOMERASE"/>
    <property type="match status" value="1"/>
</dbReference>
<dbReference type="PRINTS" id="PR00714">
    <property type="entry name" value="MAN6PISMRASE"/>
</dbReference>
<dbReference type="SUPFAM" id="SSF51182">
    <property type="entry name" value="RmlC-like cupins"/>
    <property type="match status" value="1"/>
</dbReference>
<dbReference type="GO" id="GO:0005634">
    <property type="term" value="C:nucleus"/>
    <property type="evidence" value="ECO:0007669"/>
    <property type="project" value="UniProtKB-SubCell"/>
</dbReference>
<comment type="similarity">
    <text evidence="5">Belongs to the mannose-6-phosphate isomerase type 1 family.</text>
</comment>
<comment type="cofactor">
    <cofactor evidence="2">
        <name>Zn(2+)</name>
        <dbReference type="ChEBI" id="CHEBI:29105"/>
    </cofactor>
</comment>
<dbReference type="PANTHER" id="PTHR10309:SF0">
    <property type="entry name" value="MANNOSE-6-PHOSPHATE ISOMERASE"/>
    <property type="match status" value="1"/>
</dbReference>
<evidence type="ECO:0000313" key="14">
    <source>
        <dbReference type="Proteomes" id="UP000035681"/>
    </source>
</evidence>
<dbReference type="NCBIfam" id="TIGR00218">
    <property type="entry name" value="manA"/>
    <property type="match status" value="1"/>
</dbReference>
<dbReference type="GO" id="GO:0005829">
    <property type="term" value="C:cytosol"/>
    <property type="evidence" value="ECO:0007669"/>
    <property type="project" value="TreeGrafter"/>
</dbReference>
<name>A0AAF5DDV6_STRER</name>
<dbReference type="InterPro" id="IPR009057">
    <property type="entry name" value="Homeodomain-like_sf"/>
</dbReference>
<dbReference type="InterPro" id="IPR016305">
    <property type="entry name" value="Mannose-6-P_Isomerase"/>
</dbReference>
<comment type="pathway">
    <text evidence="4 12">Nucleotide-sugar biosynthesis; GDP-alpha-D-mannose biosynthesis; alpha-D-mannose 1-phosphate from D-fructose 6-phosphate: step 1/2.</text>
</comment>
<dbReference type="Pfam" id="PF01593">
    <property type="entry name" value="Amino_oxidase"/>
    <property type="match status" value="1"/>
</dbReference>
<evidence type="ECO:0000259" key="13">
    <source>
        <dbReference type="PROSITE" id="PS50934"/>
    </source>
</evidence>
<dbReference type="InterPro" id="IPR002937">
    <property type="entry name" value="Amino_oxidase"/>
</dbReference>
<evidence type="ECO:0000256" key="2">
    <source>
        <dbReference type="ARBA" id="ARBA00001947"/>
    </source>
</evidence>
<dbReference type="GO" id="GO:0005975">
    <property type="term" value="P:carbohydrate metabolic process"/>
    <property type="evidence" value="ECO:0007669"/>
    <property type="project" value="InterPro"/>
</dbReference>
<dbReference type="EC" id="5.3.1.8" evidence="6"/>
<dbReference type="Gene3D" id="1.10.10.10">
    <property type="entry name" value="Winged helix-like DNA-binding domain superfamily/Winged helix DNA-binding domain"/>
    <property type="match status" value="1"/>
</dbReference>
<organism evidence="14 15">
    <name type="scientific">Strongyloides stercoralis</name>
    <name type="common">Threadworm</name>
    <dbReference type="NCBI Taxonomy" id="6248"/>
    <lineage>
        <taxon>Eukaryota</taxon>
        <taxon>Metazoa</taxon>
        <taxon>Ecdysozoa</taxon>
        <taxon>Nematoda</taxon>
        <taxon>Chromadorea</taxon>
        <taxon>Rhabditida</taxon>
        <taxon>Tylenchina</taxon>
        <taxon>Panagrolaimomorpha</taxon>
        <taxon>Strongyloidoidea</taxon>
        <taxon>Strongyloididae</taxon>
        <taxon>Strongyloides</taxon>
    </lineage>
</organism>
<keyword evidence="8" id="KW-0862">Zinc</keyword>
<evidence type="ECO:0000256" key="7">
    <source>
        <dbReference type="ARBA" id="ARBA00022723"/>
    </source>
</evidence>
<comment type="subcellular location">
    <subcellularLocation>
        <location evidence="3">Nucleus</location>
    </subcellularLocation>
</comment>
<dbReference type="GO" id="GO:0140682">
    <property type="term" value="F:FAD-dependent H3K4me/H3K4me3 demethylase activity"/>
    <property type="evidence" value="ECO:0007669"/>
    <property type="project" value="UniProtKB-ARBA"/>
</dbReference>
<evidence type="ECO:0000256" key="5">
    <source>
        <dbReference type="ARBA" id="ARBA00010772"/>
    </source>
</evidence>
<proteinExistence type="inferred from homology"/>
<dbReference type="WBParaSite" id="TCONS_00010873.p1">
    <property type="protein sequence ID" value="TCONS_00010873.p1"/>
    <property type="gene ID" value="XLOC_004647"/>
</dbReference>
<keyword evidence="9" id="KW-0413">Isomerase</keyword>
<protein>
    <recommendedName>
        <fullName evidence="6">mannose-6-phosphate isomerase</fullName>
        <ecNumber evidence="6">5.3.1.8</ecNumber>
    </recommendedName>
    <alternativeName>
        <fullName evidence="10">Phosphohexomutase</fullName>
    </alternativeName>
    <alternativeName>
        <fullName evidence="11">Phosphomannose isomerase</fullName>
    </alternativeName>
</protein>
<evidence type="ECO:0000313" key="15">
    <source>
        <dbReference type="WBParaSite" id="TCONS_00010873.p1"/>
    </source>
</evidence>
<evidence type="ECO:0000256" key="12">
    <source>
        <dbReference type="RuleBase" id="RU004248"/>
    </source>
</evidence>
<dbReference type="InterPro" id="IPR046457">
    <property type="entry name" value="PMI_typeI_cat"/>
</dbReference>
<dbReference type="InterPro" id="IPR001250">
    <property type="entry name" value="Man6P_Isoase-1"/>
</dbReference>